<gene>
    <name evidence="3" type="ORF">BU16DRAFT_40043</name>
</gene>
<keyword evidence="4" id="KW-1185">Reference proteome</keyword>
<evidence type="ECO:0000313" key="4">
    <source>
        <dbReference type="Proteomes" id="UP000799750"/>
    </source>
</evidence>
<dbReference type="EMBL" id="MU004190">
    <property type="protein sequence ID" value="KAF2494398.1"/>
    <property type="molecule type" value="Genomic_DNA"/>
</dbReference>
<protein>
    <submittedName>
        <fullName evidence="3">Uncharacterized protein</fullName>
    </submittedName>
</protein>
<evidence type="ECO:0000256" key="1">
    <source>
        <dbReference type="SAM" id="Coils"/>
    </source>
</evidence>
<reference evidence="3" key="1">
    <citation type="journal article" date="2020" name="Stud. Mycol.">
        <title>101 Dothideomycetes genomes: a test case for predicting lifestyles and emergence of pathogens.</title>
        <authorList>
            <person name="Haridas S."/>
            <person name="Albert R."/>
            <person name="Binder M."/>
            <person name="Bloem J."/>
            <person name="Labutti K."/>
            <person name="Salamov A."/>
            <person name="Andreopoulos B."/>
            <person name="Baker S."/>
            <person name="Barry K."/>
            <person name="Bills G."/>
            <person name="Bluhm B."/>
            <person name="Cannon C."/>
            <person name="Castanera R."/>
            <person name="Culley D."/>
            <person name="Daum C."/>
            <person name="Ezra D."/>
            <person name="Gonzalez J."/>
            <person name="Henrissat B."/>
            <person name="Kuo A."/>
            <person name="Liang C."/>
            <person name="Lipzen A."/>
            <person name="Lutzoni F."/>
            <person name="Magnuson J."/>
            <person name="Mondo S."/>
            <person name="Nolan M."/>
            <person name="Ohm R."/>
            <person name="Pangilinan J."/>
            <person name="Park H.-J."/>
            <person name="Ramirez L."/>
            <person name="Alfaro M."/>
            <person name="Sun H."/>
            <person name="Tritt A."/>
            <person name="Yoshinaga Y."/>
            <person name="Zwiers L.-H."/>
            <person name="Turgeon B."/>
            <person name="Goodwin S."/>
            <person name="Spatafora J."/>
            <person name="Crous P."/>
            <person name="Grigoriev I."/>
        </authorList>
    </citation>
    <scope>NUCLEOTIDE SEQUENCE</scope>
    <source>
        <strain evidence="3">CBS 269.34</strain>
    </source>
</reference>
<dbReference type="Proteomes" id="UP000799750">
    <property type="component" value="Unassembled WGS sequence"/>
</dbReference>
<evidence type="ECO:0000256" key="2">
    <source>
        <dbReference type="SAM" id="MobiDB-lite"/>
    </source>
</evidence>
<feature type="compositionally biased region" description="Polar residues" evidence="2">
    <location>
        <begin position="46"/>
        <end position="55"/>
    </location>
</feature>
<dbReference type="AlphaFoldDB" id="A0A6A6QPF3"/>
<organism evidence="3 4">
    <name type="scientific">Lophium mytilinum</name>
    <dbReference type="NCBI Taxonomy" id="390894"/>
    <lineage>
        <taxon>Eukaryota</taxon>
        <taxon>Fungi</taxon>
        <taxon>Dikarya</taxon>
        <taxon>Ascomycota</taxon>
        <taxon>Pezizomycotina</taxon>
        <taxon>Dothideomycetes</taxon>
        <taxon>Pleosporomycetidae</taxon>
        <taxon>Mytilinidiales</taxon>
        <taxon>Mytilinidiaceae</taxon>
        <taxon>Lophium</taxon>
    </lineage>
</organism>
<feature type="coiled-coil region" evidence="1">
    <location>
        <begin position="187"/>
        <end position="242"/>
    </location>
</feature>
<keyword evidence="1" id="KW-0175">Coiled coil</keyword>
<feature type="region of interest" description="Disordered" evidence="2">
    <location>
        <begin position="325"/>
        <end position="346"/>
    </location>
</feature>
<sequence>MLRGLGLKSEKVVGGEDGNGRGTAEGTGWGTDVGDAAFDCEYRNGHSVSKPTQEYRNGHVVLKPRQERRSKYKQRESERNATTEDLGNSPRSLQDSAMPRSADKLSATSPSRWVQSKETHPEQNWEMSYNQSEKRAERLKHDLESVQSLVREKVSYLHDRGLHSLPDVIRNCENPRDMVLALFDAFEQHALERVKEQLEKIRKAEKAVKRLEGELSFVTSKYEELARERELLQQRIDEHKFTAAKAEHTWRNQLGQAQLKGEEYRAKAEWEAKILSDKLDAVSNANERLELERKHLQQDLDDALRKSQHAKRKLEVSAKEIQETKSAFDKAEKEKEELEEQGRQLHKSSLEAQHSLEQTREKLVVSQAEAQEIIDEWHVVNTKLQETRIQLSQAQEEAGRSQEQALEVAELSQALGQMAMNNAHGHVELATLLERRDGRIKELEDLLKQRASPPPLNTSQFKPGGSVATTESETTSTAHTATPVED</sequence>
<name>A0A6A6QPF3_9PEZI</name>
<dbReference type="OrthoDB" id="10653410at2759"/>
<proteinExistence type="predicted"/>
<feature type="compositionally biased region" description="Basic and acidic residues" evidence="2">
    <location>
        <begin position="64"/>
        <end position="82"/>
    </location>
</feature>
<feature type="region of interest" description="Disordered" evidence="2">
    <location>
        <begin position="446"/>
        <end position="486"/>
    </location>
</feature>
<feature type="compositionally biased region" description="Gly residues" evidence="2">
    <location>
        <begin position="15"/>
        <end position="31"/>
    </location>
</feature>
<feature type="compositionally biased region" description="Low complexity" evidence="2">
    <location>
        <begin position="468"/>
        <end position="486"/>
    </location>
</feature>
<feature type="compositionally biased region" description="Basic and acidic residues" evidence="2">
    <location>
        <begin position="325"/>
        <end position="343"/>
    </location>
</feature>
<feature type="compositionally biased region" description="Polar residues" evidence="2">
    <location>
        <begin position="83"/>
        <end position="95"/>
    </location>
</feature>
<feature type="region of interest" description="Disordered" evidence="2">
    <location>
        <begin position="1"/>
        <end position="131"/>
    </location>
</feature>
<accession>A0A6A6QPF3</accession>
<evidence type="ECO:0000313" key="3">
    <source>
        <dbReference type="EMBL" id="KAF2494398.1"/>
    </source>
</evidence>